<gene>
    <name evidence="5" type="ORF">KU39_3028</name>
</gene>
<dbReference type="Gene3D" id="3.30.1370.130">
    <property type="match status" value="1"/>
</dbReference>
<dbReference type="SMR" id="A0AAC8VKT9"/>
<evidence type="ECO:0000256" key="1">
    <source>
        <dbReference type="ARBA" id="ARBA00022448"/>
    </source>
</evidence>
<feature type="domain" description="Secretin/TonB short N-terminal" evidence="4">
    <location>
        <begin position="30"/>
        <end position="78"/>
    </location>
</feature>
<keyword evidence="1" id="KW-0813">Transport</keyword>
<protein>
    <submittedName>
        <fullName evidence="5">Secretin</fullName>
    </submittedName>
</protein>
<accession>A0AAC8VKT9</accession>
<dbReference type="PANTHER" id="PTHR30604">
    <property type="entry name" value="PROTEIN TRANSPORT PROTEIN HOFQ"/>
    <property type="match status" value="1"/>
</dbReference>
<dbReference type="Pfam" id="PF07660">
    <property type="entry name" value="STN"/>
    <property type="match status" value="1"/>
</dbReference>
<dbReference type="InterPro" id="IPR011662">
    <property type="entry name" value="Secretin/TonB_short_N"/>
</dbReference>
<keyword evidence="3" id="KW-0998">Cell outer membrane</keyword>
<name>A0AAC8VKT9_PISSA</name>
<dbReference type="Proteomes" id="UP000029558">
    <property type="component" value="Chromosome"/>
</dbReference>
<dbReference type="PANTHER" id="PTHR30604:SF1">
    <property type="entry name" value="DNA UTILIZATION PROTEIN HOFQ"/>
    <property type="match status" value="1"/>
</dbReference>
<dbReference type="RefSeq" id="WP_048875848.1">
    <property type="nucleotide sequence ID" value="NZ_CP012508.1"/>
</dbReference>
<proteinExistence type="predicted"/>
<evidence type="ECO:0000313" key="6">
    <source>
        <dbReference type="Proteomes" id="UP000029558"/>
    </source>
</evidence>
<dbReference type="EMBL" id="CP012508">
    <property type="protein sequence ID" value="ALB24201.1"/>
    <property type="molecule type" value="Genomic_DNA"/>
</dbReference>
<evidence type="ECO:0000259" key="4">
    <source>
        <dbReference type="SMART" id="SM00965"/>
    </source>
</evidence>
<evidence type="ECO:0000256" key="3">
    <source>
        <dbReference type="ARBA" id="ARBA00023237"/>
    </source>
</evidence>
<sequence>MHRSSKLINLNFDNIDLAKLLQLIAEFAQLNLVINDAVQGTMSLHLKKVTWQQALNVILMTEDLTESRQGNILIIKKKDLNLKKVNNKLDKRKMESLFVNVHYGRA</sequence>
<evidence type="ECO:0000313" key="5">
    <source>
        <dbReference type="EMBL" id="ALB24201.1"/>
    </source>
</evidence>
<dbReference type="InterPro" id="IPR051808">
    <property type="entry name" value="Type_IV_pilus_biogenesis"/>
</dbReference>
<organism evidence="5 6">
    <name type="scientific">Piscirickettsia salmonis</name>
    <dbReference type="NCBI Taxonomy" id="1238"/>
    <lineage>
        <taxon>Bacteria</taxon>
        <taxon>Pseudomonadati</taxon>
        <taxon>Pseudomonadota</taxon>
        <taxon>Gammaproteobacteria</taxon>
        <taxon>Thiotrichales</taxon>
        <taxon>Piscirickettsiaceae</taxon>
        <taxon>Piscirickettsia</taxon>
    </lineage>
</organism>
<keyword evidence="2" id="KW-0472">Membrane</keyword>
<reference evidence="5 6" key="1">
    <citation type="journal article" date="2014" name="Genome Announc.">
        <title>Comparative Genome Analysis of Two Isolates of the Fish Pathogen Piscirickettsia salmonis from Different Hosts Reveals Major Differences in Virulence-Associated Secretion Systems.</title>
        <authorList>
            <person name="Bohle H."/>
            <person name="Henriquez P."/>
            <person name="Grothusen H."/>
            <person name="Navas E."/>
            <person name="Sandoval A."/>
            <person name="Bustamante F."/>
            <person name="Bustos P."/>
            <person name="Mancilla M."/>
        </authorList>
    </citation>
    <scope>NUCLEOTIDE SEQUENCE [LARGE SCALE GENOMIC DNA]</scope>
    <source>
        <strain evidence="6">B1-32597</strain>
    </source>
</reference>
<dbReference type="GO" id="GO:0019867">
    <property type="term" value="C:outer membrane"/>
    <property type="evidence" value="ECO:0007669"/>
    <property type="project" value="InterPro"/>
</dbReference>
<dbReference type="AlphaFoldDB" id="A0AAC8VKT9"/>
<dbReference type="SMART" id="SM00965">
    <property type="entry name" value="STN"/>
    <property type="match status" value="1"/>
</dbReference>
<evidence type="ECO:0000256" key="2">
    <source>
        <dbReference type="ARBA" id="ARBA00023136"/>
    </source>
</evidence>